<keyword evidence="5" id="KW-0092">Biotin</keyword>
<dbReference type="Gene3D" id="2.40.50.100">
    <property type="match status" value="1"/>
</dbReference>
<dbReference type="EMBL" id="ACLF03000002">
    <property type="protein sequence ID" value="EFQ84611.1"/>
    <property type="molecule type" value="Genomic_DNA"/>
</dbReference>
<comment type="caution">
    <text evidence="10">The sequence shown here is derived from an EMBL/GenBank/DDBJ whole genome shotgun (WGS) entry which is preliminary data.</text>
</comment>
<dbReference type="GO" id="GO:0016874">
    <property type="term" value="F:ligase activity"/>
    <property type="evidence" value="ECO:0007669"/>
    <property type="project" value="UniProtKB-KW"/>
</dbReference>
<accession>E2S8V6</accession>
<dbReference type="PANTHER" id="PTHR18866">
    <property type="entry name" value="CARBOXYLASE:PYRUVATE/ACETYL-COA/PROPIONYL-COA CARBOXYLASE"/>
    <property type="match status" value="1"/>
</dbReference>
<evidence type="ECO:0000259" key="8">
    <source>
        <dbReference type="PROSITE" id="PS50975"/>
    </source>
</evidence>
<evidence type="ECO:0000313" key="11">
    <source>
        <dbReference type="Proteomes" id="UP000003111"/>
    </source>
</evidence>
<organism evidence="10 11">
    <name type="scientific">Aeromicrobium marinum DSM 15272</name>
    <dbReference type="NCBI Taxonomy" id="585531"/>
    <lineage>
        <taxon>Bacteria</taxon>
        <taxon>Bacillati</taxon>
        <taxon>Actinomycetota</taxon>
        <taxon>Actinomycetes</taxon>
        <taxon>Propionibacteriales</taxon>
        <taxon>Nocardioidaceae</taxon>
        <taxon>Aeromicrobium</taxon>
    </lineage>
</organism>
<dbReference type="InterPro" id="IPR005482">
    <property type="entry name" value="Biotin_COase_C"/>
</dbReference>
<dbReference type="InterPro" id="IPR011054">
    <property type="entry name" value="Rudment_hybrid_motif"/>
</dbReference>
<dbReference type="Pfam" id="PF02785">
    <property type="entry name" value="Biotin_carb_C"/>
    <property type="match status" value="1"/>
</dbReference>
<evidence type="ECO:0000256" key="4">
    <source>
        <dbReference type="ARBA" id="ARBA00022840"/>
    </source>
</evidence>
<feature type="domain" description="ATP-grasp" evidence="8">
    <location>
        <begin position="102"/>
        <end position="307"/>
    </location>
</feature>
<dbReference type="SUPFAM" id="SSF56059">
    <property type="entry name" value="Glutathione synthetase ATP-binding domain-like"/>
    <property type="match status" value="1"/>
</dbReference>
<dbReference type="GO" id="GO:0005524">
    <property type="term" value="F:ATP binding"/>
    <property type="evidence" value="ECO:0007669"/>
    <property type="project" value="UniProtKB-UniRule"/>
</dbReference>
<dbReference type="AlphaFoldDB" id="E2S8V6"/>
<dbReference type="eggNOG" id="COG4770">
    <property type="taxonomic scope" value="Bacteria"/>
</dbReference>
<dbReference type="HOGENOM" id="CLU_000395_3_1_11"/>
<dbReference type="Gene3D" id="3.30.470.20">
    <property type="entry name" value="ATP-grasp fold, B domain"/>
    <property type="match status" value="1"/>
</dbReference>
<dbReference type="PROSITE" id="PS50979">
    <property type="entry name" value="BC"/>
    <property type="match status" value="1"/>
</dbReference>
<protein>
    <submittedName>
        <fullName evidence="10">Carbamoyl-phosphate synthase L chain, ATP binding domain protein</fullName>
    </submittedName>
</protein>
<dbReference type="InterPro" id="IPR011761">
    <property type="entry name" value="ATP-grasp"/>
</dbReference>
<evidence type="ECO:0000256" key="1">
    <source>
        <dbReference type="ARBA" id="ARBA00001953"/>
    </source>
</evidence>
<keyword evidence="4 6" id="KW-0067">ATP-binding</keyword>
<dbReference type="CDD" id="cd06850">
    <property type="entry name" value="biotinyl_domain"/>
    <property type="match status" value="1"/>
</dbReference>
<dbReference type="STRING" id="585531.HMPREF0063_10464"/>
<keyword evidence="3 6" id="KW-0547">Nucleotide-binding</keyword>
<dbReference type="InterPro" id="IPR016185">
    <property type="entry name" value="PreATP-grasp_dom_sf"/>
</dbReference>
<dbReference type="InterPro" id="IPR011764">
    <property type="entry name" value="Biotin_carboxylation_dom"/>
</dbReference>
<evidence type="ECO:0000256" key="5">
    <source>
        <dbReference type="ARBA" id="ARBA00023267"/>
    </source>
</evidence>
<dbReference type="Proteomes" id="UP000003111">
    <property type="component" value="Unassembled WGS sequence"/>
</dbReference>
<evidence type="ECO:0000259" key="9">
    <source>
        <dbReference type="PROSITE" id="PS50979"/>
    </source>
</evidence>
<evidence type="ECO:0000313" key="10">
    <source>
        <dbReference type="EMBL" id="EFQ84611.1"/>
    </source>
</evidence>
<evidence type="ECO:0000256" key="3">
    <source>
        <dbReference type="ARBA" id="ARBA00022741"/>
    </source>
</evidence>
<comment type="cofactor">
    <cofactor evidence="1">
        <name>biotin</name>
        <dbReference type="ChEBI" id="CHEBI:57586"/>
    </cofactor>
</comment>
<dbReference type="PROSITE" id="PS00866">
    <property type="entry name" value="CPSASE_1"/>
    <property type="match status" value="1"/>
</dbReference>
<dbReference type="Pfam" id="PF00289">
    <property type="entry name" value="Biotin_carb_N"/>
    <property type="match status" value="1"/>
</dbReference>
<feature type="domain" description="Biotin carboxylation" evidence="9">
    <location>
        <begin position="2"/>
        <end position="434"/>
    </location>
</feature>
<proteinExistence type="predicted"/>
<dbReference type="PROSITE" id="PS50975">
    <property type="entry name" value="ATP_GRASP"/>
    <property type="match status" value="1"/>
</dbReference>
<reference evidence="10" key="1">
    <citation type="submission" date="2010-08" db="EMBL/GenBank/DDBJ databases">
        <authorList>
            <person name="Muzny D."/>
            <person name="Qin X."/>
            <person name="Buhay C."/>
            <person name="Dugan-Rocha S."/>
            <person name="Ding Y."/>
            <person name="Chen G."/>
            <person name="Hawes A."/>
            <person name="Holder M."/>
            <person name="Jhangiani S."/>
            <person name="Johnson A."/>
            <person name="Khan Z."/>
            <person name="Li Z."/>
            <person name="Liu W."/>
            <person name="Liu X."/>
            <person name="Perez L."/>
            <person name="Shen H."/>
            <person name="Wang Q."/>
            <person name="Watt J."/>
            <person name="Xi L."/>
            <person name="Xin Y."/>
            <person name="Zhou J."/>
            <person name="Deng J."/>
            <person name="Jiang H."/>
            <person name="Liu Y."/>
            <person name="Qu J."/>
            <person name="Song X.-Z."/>
            <person name="Zhang L."/>
            <person name="Villasana D."/>
            <person name="Johnson A."/>
            <person name="Liu J."/>
            <person name="Liyanage D."/>
            <person name="Lorensuhewa L."/>
            <person name="Robinson T."/>
            <person name="Song A."/>
            <person name="Song B.-B."/>
            <person name="Dinh H."/>
            <person name="Thornton R."/>
            <person name="Coyle M."/>
            <person name="Francisco L."/>
            <person name="Jackson L."/>
            <person name="Javaid M."/>
            <person name="Korchina V."/>
            <person name="Kovar C."/>
            <person name="Mata R."/>
            <person name="Mathew T."/>
            <person name="Ngo R."/>
            <person name="Nguyen L."/>
            <person name="Nguyen N."/>
            <person name="Okwuonu G."/>
            <person name="Ongeri F."/>
            <person name="Pham C."/>
            <person name="Simmons D."/>
            <person name="Wilczek-Boney K."/>
            <person name="Hale W."/>
            <person name="Jakkamsetti A."/>
            <person name="Pham P."/>
            <person name="Ruth R."/>
            <person name="San Lucas F."/>
            <person name="Warren J."/>
            <person name="Zhang J."/>
            <person name="Zhao Z."/>
            <person name="Zhou C."/>
            <person name="Zhu D."/>
            <person name="Lee S."/>
            <person name="Bess C."/>
            <person name="Blankenburg K."/>
            <person name="Forbes L."/>
            <person name="Fu Q."/>
            <person name="Gubbala S."/>
            <person name="Hirani K."/>
            <person name="Jayaseelan J.C."/>
            <person name="Lara F."/>
            <person name="Munidasa M."/>
            <person name="Palculict T."/>
            <person name="Patil S."/>
            <person name="Pu L.-L."/>
            <person name="Saada N."/>
            <person name="Tang L."/>
            <person name="Weissenberger G."/>
            <person name="Zhu Y."/>
            <person name="Hemphill L."/>
            <person name="Shang Y."/>
            <person name="Youmans B."/>
            <person name="Ayvaz T."/>
            <person name="Ross M."/>
            <person name="Santibanez J."/>
            <person name="Aqrawi P."/>
            <person name="Gross S."/>
            <person name="Joshi V."/>
            <person name="Fowler G."/>
            <person name="Nazareth L."/>
            <person name="Reid J."/>
            <person name="Worley K."/>
            <person name="Petrosino J."/>
            <person name="Highlander S."/>
            <person name="Gibbs R."/>
        </authorList>
    </citation>
    <scope>NUCLEOTIDE SEQUENCE [LARGE SCALE GENOMIC DNA]</scope>
    <source>
        <strain evidence="10">DSM 15272</strain>
    </source>
</reference>
<dbReference type="SUPFAM" id="SSF51246">
    <property type="entry name" value="Rudiment single hybrid motif"/>
    <property type="match status" value="1"/>
</dbReference>
<evidence type="ECO:0000259" key="7">
    <source>
        <dbReference type="PROSITE" id="PS50968"/>
    </source>
</evidence>
<dbReference type="RefSeq" id="WP_007079342.1">
    <property type="nucleotide sequence ID" value="NZ_CM001024.1"/>
</dbReference>
<name>E2S8V6_9ACTN</name>
<dbReference type="InterPro" id="IPR005481">
    <property type="entry name" value="BC-like_N"/>
</dbReference>
<dbReference type="PROSITE" id="PS00867">
    <property type="entry name" value="CPSASE_2"/>
    <property type="match status" value="1"/>
</dbReference>
<feature type="domain" description="Lipoyl-binding" evidence="7">
    <location>
        <begin position="538"/>
        <end position="609"/>
    </location>
</feature>
<dbReference type="SUPFAM" id="SSF52440">
    <property type="entry name" value="PreATP-grasp domain"/>
    <property type="match status" value="1"/>
</dbReference>
<dbReference type="Pfam" id="PF02786">
    <property type="entry name" value="CPSase_L_D2"/>
    <property type="match status" value="1"/>
</dbReference>
<keyword evidence="2" id="KW-0436">Ligase</keyword>
<dbReference type="PROSITE" id="PS50968">
    <property type="entry name" value="BIOTINYL_LIPOYL"/>
    <property type="match status" value="1"/>
</dbReference>
<evidence type="ECO:0000256" key="6">
    <source>
        <dbReference type="PROSITE-ProRule" id="PRU00409"/>
    </source>
</evidence>
<dbReference type="InterPro" id="IPR011053">
    <property type="entry name" value="Single_hybrid_motif"/>
</dbReference>
<gene>
    <name evidence="10" type="ORF">HMPREF0063_10464</name>
</gene>
<keyword evidence="11" id="KW-1185">Reference proteome</keyword>
<sequence>MTLSRVLVANRGEIARRVLRACREERIGTVAVFTPADASATFVTEADVAVEVDSYLDIDAIVAAAVRHGADAVNPGYGFLAERAAFARAVTDAGLVFVGPSADVIEALGRKDHARAIAERAGVPVMPHHDAGAVPAYAYPVLVKAAAGGGGKGMRIVRSADELPAAIEAAGREAASAFGDDTLLVEAYVEHGRHVEVQVFGDSRGQVVHLFDRDCSAQRRHQKVVEEAPAPDLDPELRRQLHESSVALCREVGYVGAGTVEFLVAPAADGTSRAYFLEMNTRLQVEHPVTEAVTGVDLVRWQLDVAAGYPLALTQDEITVRGHAVEVRIYAEDPYAGFLPQTGRVEQLRWPLGARVEADLVPGREVGTAYDPMLAKLIVSGPDREQARRQMVRALDDLVLTGVVTNTGFLRRFVAGAEFTAGPVDTGWLDRSDAAELLTRPEAPDEVVRAAAIAWSAGQARGGGPLGTADGWRVGGPPTAARVDLVDAAGDAHRVEVPSGSGTGLRTFVGTDVVVSHEAQTWRFARPDPMRGDRRAAAAVADVTAPMPGTVLAIDVEVGDRVTGGARVAVVEAMKMEIALTAPYDGVVSHVGSEPGRQVPLGHVLVTVDPDE</sequence>
<dbReference type="InterPro" id="IPR000089">
    <property type="entry name" value="Biotin_lipoyl"/>
</dbReference>
<dbReference type="OrthoDB" id="9760256at2"/>
<dbReference type="SUPFAM" id="SSF51230">
    <property type="entry name" value="Single hybrid motif"/>
    <property type="match status" value="1"/>
</dbReference>
<dbReference type="Pfam" id="PF00364">
    <property type="entry name" value="Biotin_lipoyl"/>
    <property type="match status" value="1"/>
</dbReference>
<dbReference type="PANTHER" id="PTHR18866:SF126">
    <property type="entry name" value="BIOTIN CARBOXYLASE"/>
    <property type="match status" value="1"/>
</dbReference>
<dbReference type="InterPro" id="IPR005479">
    <property type="entry name" value="CPAse_ATP-bd"/>
</dbReference>
<evidence type="ECO:0000256" key="2">
    <source>
        <dbReference type="ARBA" id="ARBA00022598"/>
    </source>
</evidence>
<dbReference type="InterPro" id="IPR050856">
    <property type="entry name" value="Biotin_carboxylase_complex"/>
</dbReference>
<dbReference type="GO" id="GO:0046872">
    <property type="term" value="F:metal ion binding"/>
    <property type="evidence" value="ECO:0007669"/>
    <property type="project" value="InterPro"/>
</dbReference>
<dbReference type="SMART" id="SM00878">
    <property type="entry name" value="Biotin_carb_C"/>
    <property type="match status" value="1"/>
</dbReference>